<feature type="non-terminal residue" evidence="1">
    <location>
        <position position="51"/>
    </location>
</feature>
<sequence length="51" mass="5730">MNINLPANKRGRPAKLSPQIKRICTRMILSGEYRSATSIQKKLEMDNVVSA</sequence>
<organism evidence="1 2">
    <name type="scientific">Zancudomyces culisetae</name>
    <name type="common">Gut fungus</name>
    <name type="synonym">Smittium culisetae</name>
    <dbReference type="NCBI Taxonomy" id="1213189"/>
    <lineage>
        <taxon>Eukaryota</taxon>
        <taxon>Fungi</taxon>
        <taxon>Fungi incertae sedis</taxon>
        <taxon>Zoopagomycota</taxon>
        <taxon>Kickxellomycotina</taxon>
        <taxon>Harpellomycetes</taxon>
        <taxon>Harpellales</taxon>
        <taxon>Legeriomycetaceae</taxon>
        <taxon>Zancudomyces</taxon>
    </lineage>
</organism>
<keyword evidence="2" id="KW-1185">Reference proteome</keyword>
<dbReference type="Proteomes" id="UP000188320">
    <property type="component" value="Unassembled WGS sequence"/>
</dbReference>
<dbReference type="AlphaFoldDB" id="A0A1R1PG83"/>
<accession>A0A1R1PG83</accession>
<evidence type="ECO:0000313" key="1">
    <source>
        <dbReference type="EMBL" id="OMH79986.1"/>
    </source>
</evidence>
<name>A0A1R1PG83_ZANCU</name>
<protein>
    <submittedName>
        <fullName evidence="1">Uncharacterized protein</fullName>
    </submittedName>
</protein>
<comment type="caution">
    <text evidence="1">The sequence shown here is derived from an EMBL/GenBank/DDBJ whole genome shotgun (WGS) entry which is preliminary data.</text>
</comment>
<dbReference type="EMBL" id="LSSK01001339">
    <property type="protein sequence ID" value="OMH79986.1"/>
    <property type="molecule type" value="Genomic_DNA"/>
</dbReference>
<evidence type="ECO:0000313" key="2">
    <source>
        <dbReference type="Proteomes" id="UP000188320"/>
    </source>
</evidence>
<gene>
    <name evidence="1" type="ORF">AX774_g6586</name>
</gene>
<reference evidence="2" key="1">
    <citation type="submission" date="2017-01" db="EMBL/GenBank/DDBJ databases">
        <authorList>
            <person name="Wang Y."/>
            <person name="White M."/>
            <person name="Kvist S."/>
            <person name="Moncalvo J.-M."/>
        </authorList>
    </citation>
    <scope>NUCLEOTIDE SEQUENCE [LARGE SCALE GENOMIC DNA]</scope>
    <source>
        <strain evidence="2">COL-18-3</strain>
    </source>
</reference>
<proteinExistence type="predicted"/>